<gene>
    <name evidence="10" type="ORF">FLK61_29020</name>
</gene>
<feature type="domain" description="Cation efflux protein cytoplasmic" evidence="9">
    <location>
        <begin position="221"/>
        <end position="297"/>
    </location>
</feature>
<evidence type="ECO:0000256" key="7">
    <source>
        <dbReference type="SAM" id="Phobius"/>
    </source>
</evidence>
<dbReference type="SUPFAM" id="SSF161111">
    <property type="entry name" value="Cation efflux protein transmembrane domain-like"/>
    <property type="match status" value="1"/>
</dbReference>
<reference evidence="11" key="1">
    <citation type="submission" date="2019-07" db="EMBL/GenBank/DDBJ databases">
        <title>Bacillus alkalisoli sp. nov. isolated from saline soil.</title>
        <authorList>
            <person name="Sun J.-Q."/>
            <person name="Xu L."/>
        </authorList>
    </citation>
    <scope>NUCLEOTIDE SEQUENCE [LARGE SCALE GENOMIC DNA]</scope>
    <source>
        <strain evidence="11">M4U3P1</strain>
    </source>
</reference>
<evidence type="ECO:0000256" key="3">
    <source>
        <dbReference type="ARBA" id="ARBA00022448"/>
    </source>
</evidence>
<dbReference type="InterPro" id="IPR058533">
    <property type="entry name" value="Cation_efflux_TM"/>
</dbReference>
<feature type="transmembrane region" description="Helical" evidence="7">
    <location>
        <begin position="119"/>
        <end position="139"/>
    </location>
</feature>
<dbReference type="Gene3D" id="3.30.70.1350">
    <property type="entry name" value="Cation efflux protein, cytoplasmic domain"/>
    <property type="match status" value="1"/>
</dbReference>
<dbReference type="InterPro" id="IPR027469">
    <property type="entry name" value="Cation_efflux_TMD_sf"/>
</dbReference>
<dbReference type="InterPro" id="IPR050291">
    <property type="entry name" value="CDF_Transporter"/>
</dbReference>
<dbReference type="Proteomes" id="UP000318138">
    <property type="component" value="Chromosome"/>
</dbReference>
<organism evidence="10 11">
    <name type="scientific">Paenalkalicoccus suaedae</name>
    <dbReference type="NCBI Taxonomy" id="2592382"/>
    <lineage>
        <taxon>Bacteria</taxon>
        <taxon>Bacillati</taxon>
        <taxon>Bacillota</taxon>
        <taxon>Bacilli</taxon>
        <taxon>Bacillales</taxon>
        <taxon>Bacillaceae</taxon>
        <taxon>Paenalkalicoccus</taxon>
    </lineage>
</organism>
<evidence type="ECO:0000256" key="6">
    <source>
        <dbReference type="ARBA" id="ARBA00023136"/>
    </source>
</evidence>
<evidence type="ECO:0000313" key="11">
    <source>
        <dbReference type="Proteomes" id="UP000318138"/>
    </source>
</evidence>
<dbReference type="Pfam" id="PF16916">
    <property type="entry name" value="ZT_dimer"/>
    <property type="match status" value="1"/>
</dbReference>
<protein>
    <submittedName>
        <fullName evidence="10">Cation transporter</fullName>
    </submittedName>
</protein>
<dbReference type="InterPro" id="IPR027470">
    <property type="entry name" value="Cation_efflux_CTD"/>
</dbReference>
<feature type="transmembrane region" description="Helical" evidence="7">
    <location>
        <begin position="160"/>
        <end position="178"/>
    </location>
</feature>
<dbReference type="PANTHER" id="PTHR43840:SF15">
    <property type="entry name" value="MITOCHONDRIAL METAL TRANSPORTER 1-RELATED"/>
    <property type="match status" value="1"/>
</dbReference>
<dbReference type="Gene3D" id="1.20.1510.10">
    <property type="entry name" value="Cation efflux protein transmembrane domain"/>
    <property type="match status" value="1"/>
</dbReference>
<evidence type="ECO:0000256" key="1">
    <source>
        <dbReference type="ARBA" id="ARBA00004141"/>
    </source>
</evidence>
<keyword evidence="4 7" id="KW-0812">Transmembrane</keyword>
<name>A0A859FC01_9BACI</name>
<dbReference type="FunFam" id="1.20.1510.10:FF:000006">
    <property type="entry name" value="Divalent cation efflux transporter"/>
    <property type="match status" value="1"/>
</dbReference>
<dbReference type="AlphaFoldDB" id="A0A859FC01"/>
<dbReference type="GO" id="GO:0016020">
    <property type="term" value="C:membrane"/>
    <property type="evidence" value="ECO:0007669"/>
    <property type="project" value="UniProtKB-SubCell"/>
</dbReference>
<dbReference type="InterPro" id="IPR002524">
    <property type="entry name" value="Cation_efflux"/>
</dbReference>
<evidence type="ECO:0000313" key="10">
    <source>
        <dbReference type="EMBL" id="QKS70779.1"/>
    </source>
</evidence>
<sequence>MTESQDAIRYKKVQQGAWIGIIGNIILAIIKGAVGIIADSRALVADAVHSASDVVGSVAVLIGIRAAKRPPDEDHPYGHGKAETVTAIIVSVLLFVVGIEIAIDAISSFFEPVAVPGTIAIYAVIFSIVVKELMFRYKINLGKKYRSDAIITDAWHHRSDVFSSLAALVGIGAAIIGTNLGYDWFAYMDPLAGLFVSLLIMKMGWSLGAEAIHNTLDHVLHDDESERLLKIVQKVPGVKTINELLAREHGHYVIVDIKVAVDPYITVEQGHAIGKAVKRALMEEGYVQDVRVHINPYSENEVDEE</sequence>
<dbReference type="RefSeq" id="WP_176008814.1">
    <property type="nucleotide sequence ID" value="NZ_CP041372.2"/>
</dbReference>
<evidence type="ECO:0000256" key="5">
    <source>
        <dbReference type="ARBA" id="ARBA00022989"/>
    </source>
</evidence>
<dbReference type="EMBL" id="CP041372">
    <property type="protein sequence ID" value="QKS70779.1"/>
    <property type="molecule type" value="Genomic_DNA"/>
</dbReference>
<evidence type="ECO:0000259" key="9">
    <source>
        <dbReference type="Pfam" id="PF16916"/>
    </source>
</evidence>
<keyword evidence="5 7" id="KW-1133">Transmembrane helix</keyword>
<evidence type="ECO:0000256" key="4">
    <source>
        <dbReference type="ARBA" id="ARBA00022692"/>
    </source>
</evidence>
<feature type="transmembrane region" description="Helical" evidence="7">
    <location>
        <begin position="85"/>
        <end position="107"/>
    </location>
</feature>
<dbReference type="PANTHER" id="PTHR43840">
    <property type="entry name" value="MITOCHONDRIAL METAL TRANSPORTER 1-RELATED"/>
    <property type="match status" value="1"/>
</dbReference>
<dbReference type="Pfam" id="PF01545">
    <property type="entry name" value="Cation_efflux"/>
    <property type="match status" value="1"/>
</dbReference>
<keyword evidence="6 7" id="KW-0472">Membrane</keyword>
<feature type="domain" description="Cation efflux protein transmembrane" evidence="8">
    <location>
        <begin position="18"/>
        <end position="212"/>
    </location>
</feature>
<evidence type="ECO:0000256" key="2">
    <source>
        <dbReference type="ARBA" id="ARBA00008114"/>
    </source>
</evidence>
<dbReference type="SUPFAM" id="SSF160240">
    <property type="entry name" value="Cation efflux protein cytoplasmic domain-like"/>
    <property type="match status" value="1"/>
</dbReference>
<dbReference type="KEGG" id="psua:FLK61_29020"/>
<feature type="transmembrane region" description="Helical" evidence="7">
    <location>
        <begin position="43"/>
        <end position="64"/>
    </location>
</feature>
<keyword evidence="11" id="KW-1185">Reference proteome</keyword>
<feature type="transmembrane region" description="Helical" evidence="7">
    <location>
        <begin position="16"/>
        <end position="37"/>
    </location>
</feature>
<comment type="similarity">
    <text evidence="2">Belongs to the cation diffusion facilitator (CDF) transporter (TC 2.A.4) family.</text>
</comment>
<evidence type="ECO:0000259" key="8">
    <source>
        <dbReference type="Pfam" id="PF01545"/>
    </source>
</evidence>
<dbReference type="NCBIfam" id="TIGR01297">
    <property type="entry name" value="CDF"/>
    <property type="match status" value="1"/>
</dbReference>
<dbReference type="InterPro" id="IPR036837">
    <property type="entry name" value="Cation_efflux_CTD_sf"/>
</dbReference>
<proteinExistence type="inferred from homology"/>
<accession>A0A859FC01</accession>
<keyword evidence="3" id="KW-0813">Transport</keyword>
<comment type="subcellular location">
    <subcellularLocation>
        <location evidence="1">Membrane</location>
        <topology evidence="1">Multi-pass membrane protein</topology>
    </subcellularLocation>
</comment>
<dbReference type="GO" id="GO:0008324">
    <property type="term" value="F:monoatomic cation transmembrane transporter activity"/>
    <property type="evidence" value="ECO:0007669"/>
    <property type="project" value="InterPro"/>
</dbReference>